<dbReference type="OrthoDB" id="10258062at2759"/>
<dbReference type="GO" id="GO:0042162">
    <property type="term" value="F:telomeric DNA binding"/>
    <property type="evidence" value="ECO:0007669"/>
    <property type="project" value="TreeGrafter"/>
</dbReference>
<evidence type="ECO:0000313" key="5">
    <source>
        <dbReference type="Proteomes" id="UP000562929"/>
    </source>
</evidence>
<dbReference type="EMBL" id="JAACLJ010000004">
    <property type="protein sequence ID" value="KAF4587724.1"/>
    <property type="molecule type" value="Genomic_DNA"/>
</dbReference>
<accession>A0A8H4VDS9</accession>
<evidence type="ECO:0000313" key="4">
    <source>
        <dbReference type="EMBL" id="KAF4587724.1"/>
    </source>
</evidence>
<name>A0A8H4VDS9_9HYPO</name>
<evidence type="ECO:0000256" key="1">
    <source>
        <dbReference type="ARBA" id="ARBA00006133"/>
    </source>
</evidence>
<feature type="compositionally biased region" description="Pro residues" evidence="2">
    <location>
        <begin position="539"/>
        <end position="550"/>
    </location>
</feature>
<dbReference type="InterPro" id="IPR051970">
    <property type="entry name" value="TEL2_Regulation"/>
</dbReference>
<dbReference type="GO" id="GO:0051879">
    <property type="term" value="F:Hsp90 protein binding"/>
    <property type="evidence" value="ECO:0007669"/>
    <property type="project" value="TreeGrafter"/>
</dbReference>
<protein>
    <submittedName>
        <fullName evidence="4">DNA replication checkpoint protein tel2</fullName>
    </submittedName>
</protein>
<reference evidence="4 5" key="1">
    <citation type="journal article" date="2020" name="G3 (Bethesda)">
        <title>Genetic Underpinnings of Host Manipulation by Ophiocordyceps as Revealed by Comparative Transcriptomics.</title>
        <authorList>
            <person name="Will I."/>
            <person name="Das B."/>
            <person name="Trinh T."/>
            <person name="Brachmann A."/>
            <person name="Ohm R.A."/>
            <person name="de Bekker C."/>
        </authorList>
    </citation>
    <scope>NUCLEOTIDE SEQUENCE [LARGE SCALE GENOMIC DNA]</scope>
    <source>
        <strain evidence="4 5">EC05</strain>
    </source>
</reference>
<dbReference type="GO" id="GO:0005829">
    <property type="term" value="C:cytosol"/>
    <property type="evidence" value="ECO:0007669"/>
    <property type="project" value="TreeGrafter"/>
</dbReference>
<dbReference type="Proteomes" id="UP000562929">
    <property type="component" value="Unassembled WGS sequence"/>
</dbReference>
<dbReference type="PANTHER" id="PTHR15830">
    <property type="entry name" value="TELOMERE LENGTH REGULATION PROTEIN TEL2 FAMILY MEMBER"/>
    <property type="match status" value="1"/>
</dbReference>
<feature type="domain" description="Telomere length regulation protein conserved" evidence="3">
    <location>
        <begin position="592"/>
        <end position="703"/>
    </location>
</feature>
<dbReference type="GO" id="GO:0051083">
    <property type="term" value="P:'de novo' cotranslational protein folding"/>
    <property type="evidence" value="ECO:0007669"/>
    <property type="project" value="TreeGrafter"/>
</dbReference>
<evidence type="ECO:0000259" key="3">
    <source>
        <dbReference type="Pfam" id="PF10193"/>
    </source>
</evidence>
<dbReference type="PANTHER" id="PTHR15830:SF10">
    <property type="entry name" value="TELOMERE LENGTH REGULATION PROTEIN TEL2 HOMOLOG"/>
    <property type="match status" value="1"/>
</dbReference>
<feature type="region of interest" description="Disordered" evidence="2">
    <location>
        <begin position="16"/>
        <end position="41"/>
    </location>
</feature>
<proteinExistence type="inferred from homology"/>
<comment type="caution">
    <text evidence="4">The sequence shown here is derived from an EMBL/GenBank/DDBJ whole genome shotgun (WGS) entry which is preliminary data.</text>
</comment>
<comment type="similarity">
    <text evidence="1">Belongs to the TEL2 family.</text>
</comment>
<evidence type="ECO:0000256" key="2">
    <source>
        <dbReference type="SAM" id="MobiDB-lite"/>
    </source>
</evidence>
<organism evidence="4 5">
    <name type="scientific">Ophiocordyceps camponoti-floridani</name>
    <dbReference type="NCBI Taxonomy" id="2030778"/>
    <lineage>
        <taxon>Eukaryota</taxon>
        <taxon>Fungi</taxon>
        <taxon>Dikarya</taxon>
        <taxon>Ascomycota</taxon>
        <taxon>Pezizomycotina</taxon>
        <taxon>Sordariomycetes</taxon>
        <taxon>Hypocreomycetidae</taxon>
        <taxon>Hypocreales</taxon>
        <taxon>Ophiocordycipitaceae</taxon>
        <taxon>Ophiocordyceps</taxon>
    </lineage>
</organism>
<dbReference type="AlphaFoldDB" id="A0A8H4VDS9"/>
<feature type="compositionally biased region" description="Polar residues" evidence="2">
    <location>
        <begin position="503"/>
        <end position="531"/>
    </location>
</feature>
<keyword evidence="5" id="KW-1185">Reference proteome</keyword>
<sequence>MDQELRPVSTTYLRTRHAQHLSPSDLRPYKKAKEGLSAAGVSSPDDALEVLKSQPDYDDLVVVLRYLAKEEAQLRLPTPTSASITHALISEIVPNYWAILRENSGGDESEHLQLLLASLRSVTGLNAIITQCKVLIQEANLFSKEARRPEISLNLRLLLDLLASLLEGHGSIRLLWEAAVTNRVDATTGKGLSQQLAALLSNGRILSTAAEASAMVGREALGCWLADGIDYSVWIGRNLSSWAGAQMSDDEVSFAFDVFQRSMSLGYSGSLVNIMVDELLLSPSRKPCAFRRICFHRPHLTKKLMDLLLKHLSQRFLSSPDPADATVAAVAGVIDSVVADDDVRRAHLFNWCTASSGAGLGDAIGIRRCVVAVLAKNKETISTVLEKSLSQFGDELYIKHAAILQQEVHAQVLLLSAGCVARLSPIKLAILLKTGTYLSAISNRIAATQARARFLGMVVGESLSALSEGKAKKLDFHMEEMETEEADWLKGLCRTEDDVGSFDSLTSSAPSIPSTLLVPSTASTTMPYRQATSRRKPKQPPPTTDTPPPKALIEEINSSGDEDDLAPYPKGSDPEDSDDDATLVQRNKPRPPVYVRDLVAYLRDTEDYDKQKLALHSAADLISRKANHGSEVSAHADELAGLLVGLQDKFELDDFIQRKQKAMIALIVAQPKAMAPWFARTFFDGDFSLSQRTAILVALGMAARELAGQQTPPSKFPSKRLPERIEQLFLDPSSRQQSTSSQLKALPQNALGAITNSLTSSFLGPLTAQAADDKTGPNALKLETCTQRYKSSTQKIRPRLRPIPNTTASLLATTFFAPLTAHFQLSLRTAKAFIINPGLLSLYLQTLAIVVHAAGPSTLALPQLTAELCHLLLRVRPHVLGDVDATRGWLVALTVVIDVNEGDTRVLCEGLGGVARVEGDAFYCLSAYER</sequence>
<feature type="region of interest" description="Disordered" evidence="2">
    <location>
        <begin position="503"/>
        <end position="589"/>
    </location>
</feature>
<dbReference type="InterPro" id="IPR019337">
    <property type="entry name" value="Telomere_length_regulation_dom"/>
</dbReference>
<gene>
    <name evidence="4" type="ORF">GQ602_004417</name>
</gene>
<dbReference type="Gene3D" id="1.25.40.720">
    <property type="entry name" value="Telomere length regulation protein 2, C-terminal domain"/>
    <property type="match status" value="2"/>
</dbReference>
<dbReference type="InterPro" id="IPR038528">
    <property type="entry name" value="TEL2_C_sf"/>
</dbReference>
<dbReference type="Pfam" id="PF10193">
    <property type="entry name" value="Telomere_reg-2"/>
    <property type="match status" value="1"/>
</dbReference>